<dbReference type="EMBL" id="DS231710">
    <property type="protein sequence ID" value="KNB12139.1"/>
    <property type="molecule type" value="Genomic_DNA"/>
</dbReference>
<name>A0A0J9VLS3_FUSO4</name>
<organism evidence="2 3">
    <name type="scientific">Fusarium oxysporum f. sp. lycopersici (strain 4287 / CBS 123668 / FGSC 9935 / NRRL 34936)</name>
    <name type="common">Fusarium vascular wilt of tomato</name>
    <dbReference type="NCBI Taxonomy" id="426428"/>
    <lineage>
        <taxon>Eukaryota</taxon>
        <taxon>Fungi</taxon>
        <taxon>Dikarya</taxon>
        <taxon>Ascomycota</taxon>
        <taxon>Pezizomycotina</taxon>
        <taxon>Sordariomycetes</taxon>
        <taxon>Hypocreomycetidae</taxon>
        <taxon>Hypocreales</taxon>
        <taxon>Nectriaceae</taxon>
        <taxon>Fusarium</taxon>
        <taxon>Fusarium oxysporum species complex</taxon>
    </lineage>
</organism>
<dbReference type="Proteomes" id="UP000009097">
    <property type="component" value="Unassembled WGS sequence"/>
</dbReference>
<dbReference type="RefSeq" id="XP_018250184.1">
    <property type="nucleotide sequence ID" value="XM_018400896.1"/>
</dbReference>
<evidence type="ECO:0000256" key="1">
    <source>
        <dbReference type="SAM" id="MobiDB-lite"/>
    </source>
</evidence>
<feature type="region of interest" description="Disordered" evidence="1">
    <location>
        <begin position="1"/>
        <end position="34"/>
    </location>
</feature>
<dbReference type="AlphaFoldDB" id="A0A0J9VLS3"/>
<protein>
    <submittedName>
        <fullName evidence="2">Uncharacterized protein</fullName>
    </submittedName>
</protein>
<proteinExistence type="predicted"/>
<gene>
    <name evidence="2" type="ORF">FOXG_20605</name>
</gene>
<evidence type="ECO:0000313" key="2">
    <source>
        <dbReference type="EMBL" id="KNB12139.1"/>
    </source>
</evidence>
<reference evidence="2" key="2">
    <citation type="journal article" date="2010" name="Nature">
        <title>Comparative genomics reveals mobile pathogenicity chromosomes in Fusarium.</title>
        <authorList>
            <person name="Ma L.J."/>
            <person name="van der Does H.C."/>
            <person name="Borkovich K.A."/>
            <person name="Coleman J.J."/>
            <person name="Daboussi M.J."/>
            <person name="Di Pietro A."/>
            <person name="Dufresne M."/>
            <person name="Freitag M."/>
            <person name="Grabherr M."/>
            <person name="Henrissat B."/>
            <person name="Houterman P.M."/>
            <person name="Kang S."/>
            <person name="Shim W.B."/>
            <person name="Woloshuk C."/>
            <person name="Xie X."/>
            <person name="Xu J.R."/>
            <person name="Antoniw J."/>
            <person name="Baker S.E."/>
            <person name="Bluhm B.H."/>
            <person name="Breakspear A."/>
            <person name="Brown D.W."/>
            <person name="Butchko R.A."/>
            <person name="Chapman S."/>
            <person name="Coulson R."/>
            <person name="Coutinho P.M."/>
            <person name="Danchin E.G."/>
            <person name="Diener A."/>
            <person name="Gale L.R."/>
            <person name="Gardiner D.M."/>
            <person name="Goff S."/>
            <person name="Hammond-Kosack K.E."/>
            <person name="Hilburn K."/>
            <person name="Hua-Van A."/>
            <person name="Jonkers W."/>
            <person name="Kazan K."/>
            <person name="Kodira C.D."/>
            <person name="Koehrsen M."/>
            <person name="Kumar L."/>
            <person name="Lee Y.H."/>
            <person name="Li L."/>
            <person name="Manners J.M."/>
            <person name="Miranda-Saavedra D."/>
            <person name="Mukherjee M."/>
            <person name="Park G."/>
            <person name="Park J."/>
            <person name="Park S.Y."/>
            <person name="Proctor R.H."/>
            <person name="Regev A."/>
            <person name="Ruiz-Roldan M.C."/>
            <person name="Sain D."/>
            <person name="Sakthikumar S."/>
            <person name="Sykes S."/>
            <person name="Schwartz D.C."/>
            <person name="Turgeon B.G."/>
            <person name="Wapinski I."/>
            <person name="Yoder O."/>
            <person name="Young S."/>
            <person name="Zeng Q."/>
            <person name="Zhou S."/>
            <person name="Galagan J."/>
            <person name="Cuomo C.A."/>
            <person name="Kistler H.C."/>
            <person name="Rep M."/>
        </authorList>
    </citation>
    <scope>NUCLEOTIDE SEQUENCE [LARGE SCALE GENOMIC DNA]</scope>
    <source>
        <strain evidence="2">4287</strain>
    </source>
</reference>
<accession>A0A0J9VLS3</accession>
<dbReference type="VEuPathDB" id="FungiDB:FOXG_20605"/>
<dbReference type="GeneID" id="28961311"/>
<reference evidence="2" key="1">
    <citation type="submission" date="2007-04" db="EMBL/GenBank/DDBJ databases">
        <authorList>
            <consortium name="The Broad Institute Genome Sequencing Platform"/>
            <person name="Birren B."/>
            <person name="Lander E."/>
            <person name="Galagan J."/>
            <person name="Nusbaum C."/>
            <person name="Devon K."/>
            <person name="Ma L.-J."/>
            <person name="Jaffe D."/>
            <person name="Butler J."/>
            <person name="Alvarez P."/>
            <person name="Gnerre S."/>
            <person name="Grabherr M."/>
            <person name="Kleber M."/>
            <person name="Mauceli E."/>
            <person name="Brockman W."/>
            <person name="MacCallum I.A."/>
            <person name="Young S."/>
            <person name="LaButti K."/>
            <person name="DeCaprio D."/>
            <person name="Crawford M."/>
            <person name="Koehrsen M."/>
            <person name="Engels R."/>
            <person name="Montgomery P."/>
            <person name="Pearson M."/>
            <person name="Howarth C."/>
            <person name="Larson L."/>
            <person name="White J."/>
            <person name="O'Leary S."/>
            <person name="Kodira C."/>
            <person name="Zeng Q."/>
            <person name="Yandava C."/>
            <person name="Alvarado L."/>
            <person name="Kistler C."/>
            <person name="Shim W.-B."/>
            <person name="Kang S."/>
            <person name="Woloshuk C."/>
        </authorList>
    </citation>
    <scope>NUCLEOTIDE SEQUENCE</scope>
    <source>
        <strain evidence="2">4287</strain>
    </source>
</reference>
<dbReference type="KEGG" id="fox:FOXG_20605"/>
<evidence type="ECO:0000313" key="3">
    <source>
        <dbReference type="Proteomes" id="UP000009097"/>
    </source>
</evidence>
<sequence length="34" mass="3343">MLPSKPPTSIMDKAPPAMGSNSNSSHAGGLNSCG</sequence>